<dbReference type="EMBL" id="PIUM01000010">
    <property type="protein sequence ID" value="PKU24545.1"/>
    <property type="molecule type" value="Genomic_DNA"/>
</dbReference>
<evidence type="ECO:0000313" key="1">
    <source>
        <dbReference type="EMBL" id="PKU24545.1"/>
    </source>
</evidence>
<organism evidence="1 2">
    <name type="scientific">Telmatospirillum siberiense</name>
    <dbReference type="NCBI Taxonomy" id="382514"/>
    <lineage>
        <taxon>Bacteria</taxon>
        <taxon>Pseudomonadati</taxon>
        <taxon>Pseudomonadota</taxon>
        <taxon>Alphaproteobacteria</taxon>
        <taxon>Rhodospirillales</taxon>
        <taxon>Rhodospirillaceae</taxon>
        <taxon>Telmatospirillum</taxon>
    </lineage>
</organism>
<accession>A0A2N3PVY9</accession>
<evidence type="ECO:0000313" key="2">
    <source>
        <dbReference type="Proteomes" id="UP000233293"/>
    </source>
</evidence>
<keyword evidence="2" id="KW-1185">Reference proteome</keyword>
<proteinExistence type="predicted"/>
<reference evidence="2" key="1">
    <citation type="submission" date="2017-12" db="EMBL/GenBank/DDBJ databases">
        <title>Draft genome sequence of Telmatospirillum siberiense 26-4b1T, an acidotolerant peatland alphaproteobacterium potentially involved in sulfur cycling.</title>
        <authorList>
            <person name="Hausmann B."/>
            <person name="Pjevac P."/>
            <person name="Schreck K."/>
            <person name="Herbold C.W."/>
            <person name="Daims H."/>
            <person name="Wagner M."/>
            <person name="Pester M."/>
            <person name="Loy A."/>
        </authorList>
    </citation>
    <scope>NUCLEOTIDE SEQUENCE [LARGE SCALE GENOMIC DNA]</scope>
    <source>
        <strain evidence="2">26-4b1</strain>
    </source>
</reference>
<comment type="caution">
    <text evidence="1">The sequence shown here is derived from an EMBL/GenBank/DDBJ whole genome shotgun (WGS) entry which is preliminary data.</text>
</comment>
<protein>
    <submittedName>
        <fullName evidence="1">Uncharacterized protein</fullName>
    </submittedName>
</protein>
<name>A0A2N3PVY9_9PROT</name>
<dbReference type="AlphaFoldDB" id="A0A2N3PVY9"/>
<gene>
    <name evidence="1" type="ORF">CWS72_10615</name>
</gene>
<dbReference type="Proteomes" id="UP000233293">
    <property type="component" value="Unassembled WGS sequence"/>
</dbReference>
<sequence length="66" mass="7674">MKNRLIYPVCKARAEGVDDPSGLRKPWKGEVSHYQDLEMGRQRFNRPSAKLIFLFVDLGAMRVMFC</sequence>